<dbReference type="GO" id="GO:1904380">
    <property type="term" value="P:endoplasmic reticulum mannose trimming"/>
    <property type="evidence" value="ECO:0007669"/>
    <property type="project" value="InterPro"/>
</dbReference>
<dbReference type="PROSITE" id="PS00018">
    <property type="entry name" value="EF_HAND_1"/>
    <property type="match status" value="1"/>
</dbReference>
<evidence type="ECO:0000256" key="2">
    <source>
        <dbReference type="ARBA" id="ARBA00007658"/>
    </source>
</evidence>
<keyword evidence="4" id="KW-0325">Glycoprotein</keyword>
<evidence type="ECO:0000256" key="7">
    <source>
        <dbReference type="RuleBase" id="RU361193"/>
    </source>
</evidence>
<name>A0A1Y1YZJ1_9FUNG</name>
<evidence type="ECO:0000313" key="8">
    <source>
        <dbReference type="EMBL" id="ORY03462.1"/>
    </source>
</evidence>
<accession>A0A1Y1YZJ1</accession>
<comment type="caution">
    <text evidence="8">The sequence shown here is derived from an EMBL/GenBank/DDBJ whole genome shotgun (WGS) entry which is preliminary data.</text>
</comment>
<dbReference type="GO" id="GO:0016020">
    <property type="term" value="C:membrane"/>
    <property type="evidence" value="ECO:0007669"/>
    <property type="project" value="InterPro"/>
</dbReference>
<evidence type="ECO:0000256" key="1">
    <source>
        <dbReference type="ARBA" id="ARBA00004240"/>
    </source>
</evidence>
<dbReference type="GO" id="GO:0005975">
    <property type="term" value="P:carbohydrate metabolic process"/>
    <property type="evidence" value="ECO:0007669"/>
    <property type="project" value="InterPro"/>
</dbReference>
<dbReference type="EC" id="3.2.1.-" evidence="7"/>
<gene>
    <name evidence="8" type="ORF">LY90DRAFT_709367</name>
</gene>
<evidence type="ECO:0000256" key="6">
    <source>
        <dbReference type="PIRSR" id="PIRSR601382-2"/>
    </source>
</evidence>
<dbReference type="GO" id="GO:0004571">
    <property type="term" value="F:mannosyl-oligosaccharide 1,2-alpha-mannosidase activity"/>
    <property type="evidence" value="ECO:0007669"/>
    <property type="project" value="InterPro"/>
</dbReference>
<feature type="active site" evidence="5">
    <location>
        <position position="359"/>
    </location>
</feature>
<keyword evidence="7" id="KW-0326">Glycosidase</keyword>
<dbReference type="InterPro" id="IPR044674">
    <property type="entry name" value="EDEM1/2/3"/>
</dbReference>
<dbReference type="SUPFAM" id="SSF48225">
    <property type="entry name" value="Seven-hairpin glycosidases"/>
    <property type="match status" value="1"/>
</dbReference>
<dbReference type="GO" id="GO:0044322">
    <property type="term" value="C:endoplasmic reticulum quality control compartment"/>
    <property type="evidence" value="ECO:0007669"/>
    <property type="project" value="GOC"/>
</dbReference>
<dbReference type="InterPro" id="IPR036026">
    <property type="entry name" value="Seven-hairpin_glycosidases"/>
</dbReference>
<evidence type="ECO:0000313" key="9">
    <source>
        <dbReference type="Proteomes" id="UP000193920"/>
    </source>
</evidence>
<dbReference type="InterPro" id="IPR012341">
    <property type="entry name" value="6hp_glycosidase-like_sf"/>
</dbReference>
<dbReference type="GO" id="GO:0005509">
    <property type="term" value="F:calcium ion binding"/>
    <property type="evidence" value="ECO:0007669"/>
    <property type="project" value="InterPro"/>
</dbReference>
<dbReference type="InterPro" id="IPR001382">
    <property type="entry name" value="Glyco_hydro_47"/>
</dbReference>
<feature type="active site" description="Proton donor" evidence="5">
    <location>
        <position position="340"/>
    </location>
</feature>
<evidence type="ECO:0000256" key="4">
    <source>
        <dbReference type="ARBA" id="ARBA00023180"/>
    </source>
</evidence>
<keyword evidence="6" id="KW-0106">Calcium</keyword>
<dbReference type="Gene3D" id="1.50.10.10">
    <property type="match status" value="1"/>
</dbReference>
<sequence length="520" mass="60306">MSIKHKNELKEKTKEMIYHAFNGYMNYGFPSDELYPITCKGRDRDNENNYNFGVNDILGNFTLTLIDSLDTLAIIGDKKLFQKAVQNVIDKVDFNKDNIVNLFEVNIRILGGLLSAHLFAINEQYGVKLDNYNNELLDLAYDLGKRLLPAFEKSKTQIPYTRVNLKKGVISIFASTSSCAADAGTFILEFGTLSRLTGDSRFEEYARDALFKMWDEKSSLNLLGTAINSLTSRWSNRISGIGASSDSVYEYMLKGYILFGDPDYLEMFNDSYNAIKKYIKHKYGLYFNVYMDNGHYHSTNMDGLTAFFPGLQVLMGDLDNAIHLHQIFTELWRKYHAIPEVYDFHEKNIIADYYLLRPEFIESNYMLYQSTKDPYYLDIGEMVLYDIERLCRTECGYAQLSPLTSYEKENRMESFFISETLKYLYLLFDENNKINTDFSNSVFTTEGHYLNLPDSLYHKKFYENSSELNGNVPTNLKCPKKSYNIENPLLSVEEKLKIFSLVNTEIPEDDKILFEYICLK</sequence>
<feature type="binding site" evidence="6">
    <location>
        <position position="445"/>
    </location>
    <ligand>
        <name>Ca(2+)</name>
        <dbReference type="ChEBI" id="CHEBI:29108"/>
    </ligand>
</feature>
<dbReference type="Pfam" id="PF01532">
    <property type="entry name" value="Glyco_hydro_47"/>
    <property type="match status" value="1"/>
</dbReference>
<comment type="subcellular location">
    <subcellularLocation>
        <location evidence="1">Endoplasmic reticulum</location>
    </subcellularLocation>
</comment>
<dbReference type="PANTHER" id="PTHR45679:SF5">
    <property type="entry name" value="ER DEGRADATION-ENHANCING ALPHA-MANNOSIDASE-LIKE PROTEIN 1"/>
    <property type="match status" value="1"/>
</dbReference>
<protein>
    <recommendedName>
        <fullName evidence="7">alpha-1,2-Mannosidase</fullName>
        <ecNumber evidence="7">3.2.1.-</ecNumber>
    </recommendedName>
</protein>
<comment type="similarity">
    <text evidence="2 7">Belongs to the glycosyl hydrolase 47 family.</text>
</comment>
<feature type="active site" evidence="5">
    <location>
        <position position="246"/>
    </location>
</feature>
<dbReference type="Proteomes" id="UP000193920">
    <property type="component" value="Unassembled WGS sequence"/>
</dbReference>
<dbReference type="STRING" id="1754190.A0A1Y1YZJ1"/>
<dbReference type="EMBL" id="MCOG01000477">
    <property type="protein sequence ID" value="ORY03462.1"/>
    <property type="molecule type" value="Genomic_DNA"/>
</dbReference>
<evidence type="ECO:0000256" key="5">
    <source>
        <dbReference type="PIRSR" id="PIRSR601382-1"/>
    </source>
</evidence>
<proteinExistence type="inferred from homology"/>
<dbReference type="PANTHER" id="PTHR45679">
    <property type="entry name" value="ER DEGRADATION-ENHANCING ALPHA-MANNOSIDASE-LIKE PROTEIN 2"/>
    <property type="match status" value="1"/>
</dbReference>
<keyword evidence="9" id="KW-1185">Reference proteome</keyword>
<keyword evidence="7 8" id="KW-0378">Hydrolase</keyword>
<feature type="active site" description="Proton donor" evidence="5">
    <location>
        <position position="104"/>
    </location>
</feature>
<evidence type="ECO:0000256" key="3">
    <source>
        <dbReference type="ARBA" id="ARBA00022824"/>
    </source>
</evidence>
<comment type="cofactor">
    <cofactor evidence="6">
        <name>Ca(2+)</name>
        <dbReference type="ChEBI" id="CHEBI:29108"/>
    </cofactor>
</comment>
<dbReference type="GO" id="GO:0036503">
    <property type="term" value="P:ERAD pathway"/>
    <property type="evidence" value="ECO:0007669"/>
    <property type="project" value="UniProtKB-ARBA"/>
</dbReference>
<dbReference type="InterPro" id="IPR018247">
    <property type="entry name" value="EF_Hand_1_Ca_BS"/>
</dbReference>
<keyword evidence="3" id="KW-0256">Endoplasmic reticulum</keyword>
<dbReference type="AlphaFoldDB" id="A0A1Y1YZJ1"/>
<keyword evidence="6" id="KW-0479">Metal-binding</keyword>
<dbReference type="OrthoDB" id="8118055at2759"/>
<organism evidence="8 9">
    <name type="scientific">Neocallimastix californiae</name>
    <dbReference type="NCBI Taxonomy" id="1754190"/>
    <lineage>
        <taxon>Eukaryota</taxon>
        <taxon>Fungi</taxon>
        <taxon>Fungi incertae sedis</taxon>
        <taxon>Chytridiomycota</taxon>
        <taxon>Chytridiomycota incertae sedis</taxon>
        <taxon>Neocallimastigomycetes</taxon>
        <taxon>Neocallimastigales</taxon>
        <taxon>Neocallimastigaceae</taxon>
        <taxon>Neocallimastix</taxon>
    </lineage>
</organism>
<dbReference type="PRINTS" id="PR00747">
    <property type="entry name" value="GLYHDRLASE47"/>
</dbReference>
<reference evidence="8 9" key="1">
    <citation type="submission" date="2016-08" db="EMBL/GenBank/DDBJ databases">
        <title>A Parts List for Fungal Cellulosomes Revealed by Comparative Genomics.</title>
        <authorList>
            <consortium name="DOE Joint Genome Institute"/>
            <person name="Haitjema C.H."/>
            <person name="Gilmore S.P."/>
            <person name="Henske J.K."/>
            <person name="Solomon K.V."/>
            <person name="De Groot R."/>
            <person name="Kuo A."/>
            <person name="Mondo S.J."/>
            <person name="Salamov A.A."/>
            <person name="Labutti K."/>
            <person name="Zhao Z."/>
            <person name="Chiniquy J."/>
            <person name="Barry K."/>
            <person name="Brewer H.M."/>
            <person name="Purvine S.O."/>
            <person name="Wright A.T."/>
            <person name="Boxma B."/>
            <person name="Van Alen T."/>
            <person name="Hackstein J.H."/>
            <person name="Baker S.E."/>
            <person name="Grigoriev I.V."/>
            <person name="O'Malley M.A."/>
        </authorList>
    </citation>
    <scope>NUCLEOTIDE SEQUENCE [LARGE SCALE GENOMIC DNA]</scope>
    <source>
        <strain evidence="8 9">G1</strain>
    </source>
</reference>